<dbReference type="GO" id="GO:0003677">
    <property type="term" value="F:DNA binding"/>
    <property type="evidence" value="ECO:0007669"/>
    <property type="project" value="UniProtKB-UniRule"/>
</dbReference>
<dbReference type="GO" id="GO:0008854">
    <property type="term" value="F:exodeoxyribonuclease V activity"/>
    <property type="evidence" value="ECO:0007669"/>
    <property type="project" value="InterPro"/>
</dbReference>
<dbReference type="HAMAP" id="MF_01486">
    <property type="entry name" value="RecC"/>
    <property type="match status" value="1"/>
</dbReference>
<dbReference type="GO" id="GO:0009338">
    <property type="term" value="C:exodeoxyribonuclease V complex"/>
    <property type="evidence" value="ECO:0007669"/>
    <property type="project" value="InterPro"/>
</dbReference>
<dbReference type="Gene3D" id="3.40.50.300">
    <property type="entry name" value="P-loop containing nucleotide triphosphate hydrolases"/>
    <property type="match status" value="2"/>
</dbReference>
<dbReference type="Proteomes" id="UP000069926">
    <property type="component" value="Chromosome"/>
</dbReference>
<name>A0A0X9VYZ0_9GAMM</name>
<dbReference type="Gene3D" id="1.10.10.160">
    <property type="match status" value="1"/>
</dbReference>
<keyword evidence="6 10" id="KW-0269">Exonuclease</keyword>
<keyword evidence="2 10" id="KW-0547">Nucleotide-binding</keyword>
<dbReference type="PATRIC" id="fig|634113.3.peg.304"/>
<keyword evidence="11" id="KW-0472">Membrane</keyword>
<comment type="similarity">
    <text evidence="10">Belongs to the RecC family.</text>
</comment>
<dbReference type="STRING" id="634113.AUT07_00313"/>
<dbReference type="KEGG" id="asy:AUT07_00313"/>
<dbReference type="OrthoDB" id="9762834at2"/>
<evidence type="ECO:0000259" key="12">
    <source>
        <dbReference type="Pfam" id="PF17946"/>
    </source>
</evidence>
<dbReference type="GO" id="GO:0005524">
    <property type="term" value="F:ATP binding"/>
    <property type="evidence" value="ECO:0007669"/>
    <property type="project" value="UniProtKB-UniRule"/>
</dbReference>
<dbReference type="EMBL" id="CP013920">
    <property type="protein sequence ID" value="AMA64895.1"/>
    <property type="molecule type" value="Genomic_DNA"/>
</dbReference>
<dbReference type="GO" id="GO:0003678">
    <property type="term" value="F:DNA helicase activity"/>
    <property type="evidence" value="ECO:0007669"/>
    <property type="project" value="UniProtKB-UniRule"/>
</dbReference>
<evidence type="ECO:0000256" key="10">
    <source>
        <dbReference type="HAMAP-Rule" id="MF_01486"/>
    </source>
</evidence>
<feature type="domain" description="RecC C-terminal" evidence="12">
    <location>
        <begin position="816"/>
        <end position="1034"/>
    </location>
</feature>
<dbReference type="InterPro" id="IPR027417">
    <property type="entry name" value="P-loop_NTPase"/>
</dbReference>
<evidence type="ECO:0000256" key="9">
    <source>
        <dbReference type="ARBA" id="ARBA00023204"/>
    </source>
</evidence>
<evidence type="ECO:0000256" key="3">
    <source>
        <dbReference type="ARBA" id="ARBA00022763"/>
    </source>
</evidence>
<keyword evidence="9 10" id="KW-0234">DNA repair</keyword>
<dbReference type="NCBIfam" id="TIGR01450">
    <property type="entry name" value="recC"/>
    <property type="match status" value="1"/>
</dbReference>
<comment type="miscellaneous">
    <text evidence="10">In the RecBCD complex, RecB has a slow 3'-5' helicase, an exonuclease activity and loads RecA onto ssDNA, RecD has a fast 5'-3' helicase activity, while RecC stimulates the ATPase and processivity of the RecB helicase and contributes to recognition of the Chi site.</text>
</comment>
<dbReference type="InterPro" id="IPR011335">
    <property type="entry name" value="Restrct_endonuc-II-like"/>
</dbReference>
<keyword evidence="3 10" id="KW-0227">DNA damage</keyword>
<evidence type="ECO:0000256" key="5">
    <source>
        <dbReference type="ARBA" id="ARBA00022806"/>
    </source>
</evidence>
<dbReference type="AlphaFoldDB" id="A0A0X9VYZ0"/>
<dbReference type="PIRSF" id="PIRSF000980">
    <property type="entry name" value="RecC"/>
    <property type="match status" value="1"/>
</dbReference>
<evidence type="ECO:0000256" key="7">
    <source>
        <dbReference type="ARBA" id="ARBA00022840"/>
    </source>
</evidence>
<dbReference type="CDD" id="cd22353">
    <property type="entry name" value="RecC_C-like"/>
    <property type="match status" value="1"/>
</dbReference>
<keyword evidence="5 10" id="KW-0347">Helicase</keyword>
<evidence type="ECO:0000256" key="2">
    <source>
        <dbReference type="ARBA" id="ARBA00022741"/>
    </source>
</evidence>
<protein>
    <recommendedName>
        <fullName evidence="10">RecBCD enzyme subunit RecC</fullName>
    </recommendedName>
    <alternativeName>
        <fullName evidence="10">Exonuclease V subunit RecC</fullName>
        <shortName evidence="10">ExoV subunit RecC</shortName>
    </alternativeName>
    <alternativeName>
        <fullName evidence="10">Helicase/nuclease RecBCD subunit RecC</fullName>
    </alternativeName>
</protein>
<comment type="subunit">
    <text evidence="10">Heterotrimer of RecB, RecC and RecD. All subunits contribute to DNA-binding.</text>
</comment>
<organism evidence="13 14">
    <name type="scientific">Candidatus Arsenophonus lipoptenae</name>
    <dbReference type="NCBI Taxonomy" id="634113"/>
    <lineage>
        <taxon>Bacteria</taxon>
        <taxon>Pseudomonadati</taxon>
        <taxon>Pseudomonadota</taxon>
        <taxon>Gammaproteobacteria</taxon>
        <taxon>Enterobacterales</taxon>
        <taxon>Morganellaceae</taxon>
        <taxon>Arsenophonus</taxon>
    </lineage>
</organism>
<dbReference type="SUPFAM" id="SSF52540">
    <property type="entry name" value="P-loop containing nucleoside triphosphate hydrolases"/>
    <property type="match status" value="2"/>
</dbReference>
<dbReference type="PANTHER" id="PTHR30591:SF1">
    <property type="entry name" value="RECBCD ENZYME SUBUNIT RECC"/>
    <property type="match status" value="1"/>
</dbReference>
<comment type="function">
    <text evidence="10">A helicase/nuclease that prepares dsDNA breaks (DSB) for recombinational DNA repair. Binds to DSBs and unwinds DNA via a highly rapid and processive ATP-dependent bidirectional helicase activity. Unwinds dsDNA until it encounters a Chi (crossover hotspot instigator) sequence from the 3' direction. Cuts ssDNA a few nucleotides 3' to the Chi site. The properties and activities of the enzyme are changed at Chi. The Chi-altered holoenzyme produces a long 3'-ssDNA overhang and facilitates RecA-binding to the ssDNA for homologous DNA recombination and repair. Holoenzyme degrades any linearized DNA that is unable to undergo homologous recombination. In the holoenzyme this subunit recognizes the wild-type Chi sequence, and when added to isolated RecB increases its ATP-dependent helicase processivity.</text>
</comment>
<keyword evidence="8 10" id="KW-0238">DNA-binding</keyword>
<dbReference type="GO" id="GO:0000724">
    <property type="term" value="P:double-strand break repair via homologous recombination"/>
    <property type="evidence" value="ECO:0007669"/>
    <property type="project" value="UniProtKB-UniRule"/>
</dbReference>
<dbReference type="Pfam" id="PF04257">
    <property type="entry name" value="Exonuc_V_gamma"/>
    <property type="match status" value="1"/>
</dbReference>
<feature type="transmembrane region" description="Helical" evidence="11">
    <location>
        <begin position="50"/>
        <end position="73"/>
    </location>
</feature>
<gene>
    <name evidence="10 13" type="primary">recC</name>
    <name evidence="13" type="ORF">AUT07_00313</name>
</gene>
<evidence type="ECO:0000313" key="14">
    <source>
        <dbReference type="Proteomes" id="UP000069926"/>
    </source>
</evidence>
<evidence type="ECO:0000256" key="1">
    <source>
        <dbReference type="ARBA" id="ARBA00022722"/>
    </source>
</evidence>
<keyword evidence="7 10" id="KW-0067">ATP-binding</keyword>
<sequence>MLYIYHSNRLNVHKNIISNLIKNYPLINPIEKEIILVPSQIMSQWLQIELAYSIGVVANISFLLPSNFIWNIFIQVFSSFPKKNTFSKENMSWKFMKILPSLLDEPEFKEIKQYLNKDIDNRKLHQLSYRIAFLFKKYLIYRPQWLECWYNKQIINGLSNHQHWQKILWLKFIEYYKKLNQHHWYYTNPYKKFINTLDLPLSSNINLPKRIFICGIISFPPIYLELFNALSKHIDIHLMMMNQCYKYNYDIQEGNNLKTNIDTCAKYNINKKKLFLNNQLLESWGKLGIDNLYLLSQFKQSNEIHKFIDIPSDSLLHHIQRDILNSKNLNNIRLTKNSYFNSLSKRKLNKKDKSLTFHSCHSPQRELEVLHDYLLKLFDENPTLIPKDIIVMVSDINKYMPYIKAVFNNVSANHSIPFSISAYKIEHGDYSILQTFILLLNLPNIRFTGEEIFTFLEIPALARKFSIYENELPLLKRWINESGICWGLNNEHISMLDLPITEQNTWSFGLNRMMLGYVMHNNIGTWNNISPYNECTGLSAKLVGHLAVFIDYLSNWKNILNKKKKLSEWLPIGQIILNDFFEINENIESIFIFILKQWKKIINTGILAKYEDMVSISIIRNELEKSFNDEKIKQRLFNDKISICNLTSMHSIPFKVVCLLGLNDQIYPRSIPTLNFDLITDNPQLGDQNYRDNDYFLFLEALNSASQIFYLSYIGYNINDNQENNPSVLINELLDYISQNFCLEGDEHLNIDFSSFKIKKHLVTKHTRVPFSIKNYLSNSIHQSYSTAWLQTAKKKGKKQILFCKSSLMPIEQYSNEISLEQLISFYRHPIKYFFQKRLKVYFFNKEVHLPENEPFIVDNLEKYKINEQLMKAMINEESIENLLTIVRATGKLPVKYFGQIYWEKQIKDMQPLVNKIKINYHKVINKPFIIKFLENTYLHGQLSNLQQNGIIRYRPAILTINDGLSLWIEHLIFCLIIGVGESYYWGKNNSEWCFNSIDKCQAKLYLQQLINGYKEGMNSPLALFNKSSWKWLISCYNKKNNTFDFKSDKILSKANMYLIQSIQGTHNQPGEIQDSYINRAFSIIDNNLLKKIKENAITYLFPMIIFRKKISFSKEA</sequence>
<accession>A0A0X9VYZ0</accession>
<reference evidence="13 14" key="1">
    <citation type="submission" date="2016-01" db="EMBL/GenBank/DDBJ databases">
        <title>Genome sequence of Ca. Arsenophonus lipopteni, the exclusive symbiont of a blood sucking fly Lipoptena cervi (Diptera: Hippoboscidae).</title>
        <authorList>
            <person name="Novakova E."/>
            <person name="Hypsa V."/>
            <person name="Nguyen P."/>
            <person name="Husnik F."/>
            <person name="Darby A.C."/>
        </authorList>
    </citation>
    <scope>NUCLEOTIDE SEQUENCE [LARGE SCALE GENOMIC DNA]</scope>
    <source>
        <strain evidence="13 14">CB</strain>
    </source>
</reference>
<dbReference type="InterPro" id="IPR041500">
    <property type="entry name" value="RecC_C"/>
</dbReference>
<dbReference type="InterPro" id="IPR013986">
    <property type="entry name" value="DExx_box_DNA_helicase_dom_sf"/>
</dbReference>
<evidence type="ECO:0000256" key="8">
    <source>
        <dbReference type="ARBA" id="ARBA00023125"/>
    </source>
</evidence>
<evidence type="ECO:0000256" key="4">
    <source>
        <dbReference type="ARBA" id="ARBA00022801"/>
    </source>
</evidence>
<dbReference type="SUPFAM" id="SSF52980">
    <property type="entry name" value="Restriction endonuclease-like"/>
    <property type="match status" value="1"/>
</dbReference>
<evidence type="ECO:0000313" key="13">
    <source>
        <dbReference type="EMBL" id="AMA64895.1"/>
    </source>
</evidence>
<keyword evidence="11" id="KW-0812">Transmembrane</keyword>
<dbReference type="Gene3D" id="1.10.10.990">
    <property type="match status" value="1"/>
</dbReference>
<dbReference type="PANTHER" id="PTHR30591">
    <property type="entry name" value="RECBCD ENZYME SUBUNIT RECC"/>
    <property type="match status" value="1"/>
</dbReference>
<keyword evidence="11" id="KW-1133">Transmembrane helix</keyword>
<keyword evidence="14" id="KW-1185">Reference proteome</keyword>
<evidence type="ECO:0000256" key="6">
    <source>
        <dbReference type="ARBA" id="ARBA00022839"/>
    </source>
</evidence>
<dbReference type="Gene3D" id="3.40.50.10930">
    <property type="match status" value="1"/>
</dbReference>
<evidence type="ECO:0000256" key="11">
    <source>
        <dbReference type="SAM" id="Phobius"/>
    </source>
</evidence>
<dbReference type="InterPro" id="IPR006697">
    <property type="entry name" value="RecC"/>
</dbReference>
<proteinExistence type="inferred from homology"/>
<dbReference type="RefSeq" id="WP_066283287.1">
    <property type="nucleotide sequence ID" value="NZ_CP013920.1"/>
</dbReference>
<keyword evidence="4 10" id="KW-0378">Hydrolase</keyword>
<keyword evidence="1 10" id="KW-0540">Nuclease</keyword>
<dbReference type="Pfam" id="PF17946">
    <property type="entry name" value="RecC_C"/>
    <property type="match status" value="1"/>
</dbReference>